<dbReference type="EMBL" id="LIAE01005893">
    <property type="protein sequence ID" value="PAV92926.1"/>
    <property type="molecule type" value="Genomic_DNA"/>
</dbReference>
<sequence length="144" mass="15570">MCGLRLRRAGCPLRQTGAGLAQQRQRRHQQRGDAGVEGQAEAQRARRRAVAIAAPEQQPPGRETGREQRNGHAGMIVEQRQRAISDRGEQRLFGGVAQDGIGRIDTRRRRATSPIAAATHKPSVSSATPSVQPRASSIIASPRA</sequence>
<dbReference type="Proteomes" id="UP000218231">
    <property type="component" value="Unassembled WGS sequence"/>
</dbReference>
<name>A0A2A2M3A6_9BILA</name>
<evidence type="ECO:0000313" key="3">
    <source>
        <dbReference type="Proteomes" id="UP000218231"/>
    </source>
</evidence>
<feature type="region of interest" description="Disordered" evidence="1">
    <location>
        <begin position="103"/>
        <end position="144"/>
    </location>
</feature>
<organism evidence="2 3">
    <name type="scientific">Diploscapter pachys</name>
    <dbReference type="NCBI Taxonomy" id="2018661"/>
    <lineage>
        <taxon>Eukaryota</taxon>
        <taxon>Metazoa</taxon>
        <taxon>Ecdysozoa</taxon>
        <taxon>Nematoda</taxon>
        <taxon>Chromadorea</taxon>
        <taxon>Rhabditida</taxon>
        <taxon>Rhabditina</taxon>
        <taxon>Rhabditomorpha</taxon>
        <taxon>Rhabditoidea</taxon>
        <taxon>Rhabditidae</taxon>
        <taxon>Diploscapter</taxon>
    </lineage>
</organism>
<comment type="caution">
    <text evidence="2">The sequence shown here is derived from an EMBL/GenBank/DDBJ whole genome shotgun (WGS) entry which is preliminary data.</text>
</comment>
<feature type="compositionally biased region" description="Polar residues" evidence="1">
    <location>
        <begin position="122"/>
        <end position="144"/>
    </location>
</feature>
<proteinExistence type="predicted"/>
<protein>
    <submittedName>
        <fullName evidence="2">Uncharacterized protein</fullName>
    </submittedName>
</protein>
<evidence type="ECO:0000256" key="1">
    <source>
        <dbReference type="SAM" id="MobiDB-lite"/>
    </source>
</evidence>
<dbReference type="AlphaFoldDB" id="A0A2A2M3A6"/>
<gene>
    <name evidence="2" type="ORF">WR25_23127</name>
</gene>
<feature type="region of interest" description="Disordered" evidence="1">
    <location>
        <begin position="1"/>
        <end position="74"/>
    </location>
</feature>
<reference evidence="2 3" key="1">
    <citation type="journal article" date="2017" name="Curr. Biol.">
        <title>Genome architecture and evolution of a unichromosomal asexual nematode.</title>
        <authorList>
            <person name="Fradin H."/>
            <person name="Zegar C."/>
            <person name="Gutwein M."/>
            <person name="Lucas J."/>
            <person name="Kovtun M."/>
            <person name="Corcoran D."/>
            <person name="Baugh L.R."/>
            <person name="Kiontke K."/>
            <person name="Gunsalus K."/>
            <person name="Fitch D.H."/>
            <person name="Piano F."/>
        </authorList>
    </citation>
    <scope>NUCLEOTIDE SEQUENCE [LARGE SCALE GENOMIC DNA]</scope>
    <source>
        <strain evidence="2">PF1309</strain>
    </source>
</reference>
<keyword evidence="3" id="KW-1185">Reference proteome</keyword>
<accession>A0A2A2M3A6</accession>
<feature type="compositionally biased region" description="Low complexity" evidence="1">
    <location>
        <begin position="14"/>
        <end position="23"/>
    </location>
</feature>
<evidence type="ECO:0000313" key="2">
    <source>
        <dbReference type="EMBL" id="PAV92926.1"/>
    </source>
</evidence>